<keyword evidence="4 5" id="KW-0472">Membrane</keyword>
<feature type="transmembrane region" description="Helical" evidence="5">
    <location>
        <begin position="14"/>
        <end position="34"/>
    </location>
</feature>
<evidence type="ECO:0000313" key="7">
    <source>
        <dbReference type="Proteomes" id="UP001217089"/>
    </source>
</evidence>
<evidence type="ECO:0000256" key="3">
    <source>
        <dbReference type="ARBA" id="ARBA00022989"/>
    </source>
</evidence>
<evidence type="ECO:0000256" key="2">
    <source>
        <dbReference type="ARBA" id="ARBA00022692"/>
    </source>
</evidence>
<comment type="subcellular location">
    <subcellularLocation>
        <location evidence="1">Membrane</location>
        <topology evidence="1">Multi-pass membrane protein</topology>
    </subcellularLocation>
</comment>
<proteinExistence type="predicted"/>
<accession>A0ABQ9F6X8</accession>
<dbReference type="PANTHER" id="PTHR10283:SF136">
    <property type="entry name" value="CITRATE TRANSPORTER-LIKE DOMAIN-CONTAINING PROTEIN"/>
    <property type="match status" value="1"/>
</dbReference>
<gene>
    <name evidence="6" type="ORF">KUTeg_010471</name>
</gene>
<evidence type="ECO:0000256" key="5">
    <source>
        <dbReference type="SAM" id="Phobius"/>
    </source>
</evidence>
<keyword evidence="3 5" id="KW-1133">Transmembrane helix</keyword>
<organism evidence="6 7">
    <name type="scientific">Tegillarca granosa</name>
    <name type="common">Malaysian cockle</name>
    <name type="synonym">Anadara granosa</name>
    <dbReference type="NCBI Taxonomy" id="220873"/>
    <lineage>
        <taxon>Eukaryota</taxon>
        <taxon>Metazoa</taxon>
        <taxon>Spiralia</taxon>
        <taxon>Lophotrochozoa</taxon>
        <taxon>Mollusca</taxon>
        <taxon>Bivalvia</taxon>
        <taxon>Autobranchia</taxon>
        <taxon>Pteriomorphia</taxon>
        <taxon>Arcoida</taxon>
        <taxon>Arcoidea</taxon>
        <taxon>Arcidae</taxon>
        <taxon>Tegillarca</taxon>
    </lineage>
</organism>
<comment type="caution">
    <text evidence="6">The sequence shown here is derived from an EMBL/GenBank/DDBJ whole genome shotgun (WGS) entry which is preliminary data.</text>
</comment>
<dbReference type="EMBL" id="JARBDR010000440">
    <property type="protein sequence ID" value="KAJ8313098.1"/>
    <property type="molecule type" value="Genomic_DNA"/>
</dbReference>
<dbReference type="PANTHER" id="PTHR10283">
    <property type="entry name" value="SOLUTE CARRIER FAMILY 13 MEMBER"/>
    <property type="match status" value="1"/>
</dbReference>
<evidence type="ECO:0000256" key="1">
    <source>
        <dbReference type="ARBA" id="ARBA00004141"/>
    </source>
</evidence>
<protein>
    <submittedName>
        <fullName evidence="6">Uncharacterized protein</fullName>
    </submittedName>
</protein>
<dbReference type="Proteomes" id="UP001217089">
    <property type="component" value="Unassembled WGS sequence"/>
</dbReference>
<reference evidence="6 7" key="1">
    <citation type="submission" date="2022-12" db="EMBL/GenBank/DDBJ databases">
        <title>Chromosome-level genome of Tegillarca granosa.</title>
        <authorList>
            <person name="Kim J."/>
        </authorList>
    </citation>
    <scope>NUCLEOTIDE SEQUENCE [LARGE SCALE GENOMIC DNA]</scope>
    <source>
        <strain evidence="6">Teg-2019</strain>
        <tissue evidence="6">Adductor muscle</tissue>
    </source>
</reference>
<name>A0ABQ9F6X8_TEGGR</name>
<evidence type="ECO:0000313" key="6">
    <source>
        <dbReference type="EMBL" id="KAJ8313098.1"/>
    </source>
</evidence>
<evidence type="ECO:0000256" key="4">
    <source>
        <dbReference type="ARBA" id="ARBA00023136"/>
    </source>
</evidence>
<sequence length="95" mass="10531">MICQHDDNLKVTRCGYTVIVMAVLWLTEALPIPVTALLPYSFITTIRLMLGLMLPTWFLSMWISNTAAASMMVPIISAVTDQVKAADTEEEKGNI</sequence>
<keyword evidence="7" id="KW-1185">Reference proteome</keyword>
<keyword evidence="2 5" id="KW-0812">Transmembrane</keyword>